<evidence type="ECO:0000313" key="4">
    <source>
        <dbReference type="EnsemblPlants" id="LPERR04G04160.1"/>
    </source>
</evidence>
<feature type="region of interest" description="Disordered" evidence="1">
    <location>
        <begin position="173"/>
        <end position="237"/>
    </location>
</feature>
<sequence>MASPTAVTSGILILALAFASATAFKFNVTEILDEFPEFSVYNGLLSRTGLAGEINRRQTVTVLVVDDPSSAAVTSLPENTQREALALQILLDYYDPVKLDGVKGKAALLPTLATTGGGGGGGVGLVKYTQGDDDQMAFGSAEPGSAMTSQLVMVVASRPYNLSVMQVSAPVLPPRLGGSPSPSSGNDSSSTPSSPASVLASSAGDQSTPALTTDYDDDALAPAQGPGNVGSPTTSSQNMTNIVTADAATTTTTSAAAVSRVMAGAGVGLMSGLLLMLVSV</sequence>
<dbReference type="PANTHER" id="PTHR32382">
    <property type="entry name" value="FASCICLIN-LIKE ARABINOGALACTAN PROTEIN"/>
    <property type="match status" value="1"/>
</dbReference>
<name>A0A0D9W358_9ORYZ</name>
<evidence type="ECO:0000256" key="1">
    <source>
        <dbReference type="SAM" id="MobiDB-lite"/>
    </source>
</evidence>
<keyword evidence="3" id="KW-0732">Signal</keyword>
<evidence type="ECO:0000313" key="5">
    <source>
        <dbReference type="Proteomes" id="UP000032180"/>
    </source>
</evidence>
<dbReference type="SUPFAM" id="SSF82153">
    <property type="entry name" value="FAS1 domain"/>
    <property type="match status" value="1"/>
</dbReference>
<organism evidence="4 5">
    <name type="scientific">Leersia perrieri</name>
    <dbReference type="NCBI Taxonomy" id="77586"/>
    <lineage>
        <taxon>Eukaryota</taxon>
        <taxon>Viridiplantae</taxon>
        <taxon>Streptophyta</taxon>
        <taxon>Embryophyta</taxon>
        <taxon>Tracheophyta</taxon>
        <taxon>Spermatophyta</taxon>
        <taxon>Magnoliopsida</taxon>
        <taxon>Liliopsida</taxon>
        <taxon>Poales</taxon>
        <taxon>Poaceae</taxon>
        <taxon>BOP clade</taxon>
        <taxon>Oryzoideae</taxon>
        <taxon>Oryzeae</taxon>
        <taxon>Oryzinae</taxon>
        <taxon>Leersia</taxon>
    </lineage>
</organism>
<dbReference type="InterPro" id="IPR036378">
    <property type="entry name" value="FAS1_dom_sf"/>
</dbReference>
<dbReference type="HOGENOM" id="CLU_058119_0_1_1"/>
<dbReference type="STRING" id="77586.A0A0D9W358"/>
<evidence type="ECO:0008006" key="6">
    <source>
        <dbReference type="Google" id="ProtNLM"/>
    </source>
</evidence>
<evidence type="ECO:0000256" key="3">
    <source>
        <dbReference type="SAM" id="SignalP"/>
    </source>
</evidence>
<dbReference type="GO" id="GO:0005886">
    <property type="term" value="C:plasma membrane"/>
    <property type="evidence" value="ECO:0007669"/>
    <property type="project" value="TreeGrafter"/>
</dbReference>
<proteinExistence type="predicted"/>
<dbReference type="AlphaFoldDB" id="A0A0D9W358"/>
<feature type="transmembrane region" description="Helical" evidence="2">
    <location>
        <begin position="257"/>
        <end position="278"/>
    </location>
</feature>
<reference evidence="5" key="2">
    <citation type="submission" date="2013-12" db="EMBL/GenBank/DDBJ databases">
        <authorList>
            <person name="Yu Y."/>
            <person name="Lee S."/>
            <person name="de Baynast K."/>
            <person name="Wissotski M."/>
            <person name="Liu L."/>
            <person name="Talag J."/>
            <person name="Goicoechea J."/>
            <person name="Angelova A."/>
            <person name="Jetty R."/>
            <person name="Kudrna D."/>
            <person name="Golser W."/>
            <person name="Rivera L."/>
            <person name="Zhang J."/>
            <person name="Wing R."/>
        </authorList>
    </citation>
    <scope>NUCLEOTIDE SEQUENCE</scope>
</reference>
<keyword evidence="2" id="KW-0812">Transmembrane</keyword>
<reference evidence="4" key="3">
    <citation type="submission" date="2015-04" db="UniProtKB">
        <authorList>
            <consortium name="EnsemblPlants"/>
        </authorList>
    </citation>
    <scope>IDENTIFICATION</scope>
</reference>
<feature type="signal peptide" evidence="3">
    <location>
        <begin position="1"/>
        <end position="23"/>
    </location>
</feature>
<dbReference type="PANTHER" id="PTHR32382:SF41">
    <property type="entry name" value="OS04G0283600 PROTEIN"/>
    <property type="match status" value="1"/>
</dbReference>
<protein>
    <recommendedName>
        <fullName evidence="6">FAS1 domain-containing protein</fullName>
    </recommendedName>
</protein>
<dbReference type="InterPro" id="IPR033254">
    <property type="entry name" value="Plant_FLA"/>
</dbReference>
<accession>A0A0D9W358</accession>
<keyword evidence="2" id="KW-1133">Transmembrane helix</keyword>
<dbReference type="Gramene" id="LPERR04G04160.1">
    <property type="protein sequence ID" value="LPERR04G04160.1"/>
    <property type="gene ID" value="LPERR04G04160"/>
</dbReference>
<feature type="chain" id="PRO_5002348164" description="FAS1 domain-containing protein" evidence="3">
    <location>
        <begin position="24"/>
        <end position="280"/>
    </location>
</feature>
<dbReference type="EnsemblPlants" id="LPERR04G04160.1">
    <property type="protein sequence ID" value="LPERR04G04160.1"/>
    <property type="gene ID" value="LPERR04G04160"/>
</dbReference>
<feature type="compositionally biased region" description="Low complexity" evidence="1">
    <location>
        <begin position="174"/>
        <end position="213"/>
    </location>
</feature>
<keyword evidence="5" id="KW-1185">Reference proteome</keyword>
<dbReference type="Proteomes" id="UP000032180">
    <property type="component" value="Chromosome 4"/>
</dbReference>
<evidence type="ECO:0000256" key="2">
    <source>
        <dbReference type="SAM" id="Phobius"/>
    </source>
</evidence>
<keyword evidence="2" id="KW-0472">Membrane</keyword>
<dbReference type="eggNOG" id="ENOG502RZZR">
    <property type="taxonomic scope" value="Eukaryota"/>
</dbReference>
<reference evidence="4 5" key="1">
    <citation type="submission" date="2012-08" db="EMBL/GenBank/DDBJ databases">
        <title>Oryza genome evolution.</title>
        <authorList>
            <person name="Wing R.A."/>
        </authorList>
    </citation>
    <scope>NUCLEOTIDE SEQUENCE</scope>
</reference>